<gene>
    <name evidence="2" type="ORF">Taro_054176</name>
</gene>
<evidence type="ECO:0000256" key="1">
    <source>
        <dbReference type="SAM" id="SignalP"/>
    </source>
</evidence>
<dbReference type="EMBL" id="NMUH01010641">
    <property type="protein sequence ID" value="MQM21144.1"/>
    <property type="molecule type" value="Genomic_DNA"/>
</dbReference>
<feature type="signal peptide" evidence="1">
    <location>
        <begin position="1"/>
        <end position="28"/>
    </location>
</feature>
<organism evidence="2 3">
    <name type="scientific">Colocasia esculenta</name>
    <name type="common">Wild taro</name>
    <name type="synonym">Arum esculentum</name>
    <dbReference type="NCBI Taxonomy" id="4460"/>
    <lineage>
        <taxon>Eukaryota</taxon>
        <taxon>Viridiplantae</taxon>
        <taxon>Streptophyta</taxon>
        <taxon>Embryophyta</taxon>
        <taxon>Tracheophyta</taxon>
        <taxon>Spermatophyta</taxon>
        <taxon>Magnoliopsida</taxon>
        <taxon>Liliopsida</taxon>
        <taxon>Araceae</taxon>
        <taxon>Aroideae</taxon>
        <taxon>Colocasieae</taxon>
        <taxon>Colocasia</taxon>
    </lineage>
</organism>
<dbReference type="Proteomes" id="UP000652761">
    <property type="component" value="Unassembled WGS sequence"/>
</dbReference>
<reference evidence="2" key="1">
    <citation type="submission" date="2017-07" db="EMBL/GenBank/DDBJ databases">
        <title>Taro Niue Genome Assembly and Annotation.</title>
        <authorList>
            <person name="Atibalentja N."/>
            <person name="Keating K."/>
            <person name="Fields C.J."/>
        </authorList>
    </citation>
    <scope>NUCLEOTIDE SEQUENCE</scope>
    <source>
        <strain evidence="2">Niue_2</strain>
        <tissue evidence="2">Leaf</tissue>
    </source>
</reference>
<evidence type="ECO:0000313" key="3">
    <source>
        <dbReference type="Proteomes" id="UP000652761"/>
    </source>
</evidence>
<feature type="chain" id="PRO_5032647891" evidence="1">
    <location>
        <begin position="29"/>
        <end position="69"/>
    </location>
</feature>
<proteinExistence type="predicted"/>
<name>A0A843XN11_COLES</name>
<dbReference type="OrthoDB" id="10484665at2759"/>
<dbReference type="AlphaFoldDB" id="A0A843XN11"/>
<comment type="caution">
    <text evidence="2">The sequence shown here is derived from an EMBL/GenBank/DDBJ whole genome shotgun (WGS) entry which is preliminary data.</text>
</comment>
<dbReference type="SMR" id="A0A843XN11"/>
<accession>A0A843XN11</accession>
<keyword evidence="3" id="KW-1185">Reference proteome</keyword>
<evidence type="ECO:0000313" key="2">
    <source>
        <dbReference type="EMBL" id="MQM21144.1"/>
    </source>
</evidence>
<dbReference type="PROSITE" id="PS51257">
    <property type="entry name" value="PROKAR_LIPOPROTEIN"/>
    <property type="match status" value="1"/>
</dbReference>
<sequence>MAASSTKIFLGLLLIAVLALSAVPAIAAYGCLADCIGRCSNGQNLAECTKMCTQACVPVGGGLADEILN</sequence>
<keyword evidence="1" id="KW-0732">Signal</keyword>
<protein>
    <submittedName>
        <fullName evidence="2">Uncharacterized protein</fullName>
    </submittedName>
</protein>